<evidence type="ECO:0000259" key="18">
    <source>
        <dbReference type="PROSITE" id="PS50868"/>
    </source>
</evidence>
<dbReference type="Gene3D" id="2.170.270.10">
    <property type="entry name" value="SET domain"/>
    <property type="match status" value="1"/>
</dbReference>
<evidence type="ECO:0000259" key="16">
    <source>
        <dbReference type="PROSITE" id="PS50089"/>
    </source>
</evidence>
<feature type="domain" description="SET" evidence="17">
    <location>
        <begin position="1298"/>
        <end position="1415"/>
    </location>
</feature>
<dbReference type="EMBL" id="CAJNOM010000157">
    <property type="protein sequence ID" value="CAF1155493.1"/>
    <property type="molecule type" value="Genomic_DNA"/>
</dbReference>
<keyword evidence="4" id="KW-0808">Transferase</keyword>
<dbReference type="InterPro" id="IPR003888">
    <property type="entry name" value="FYrich_N"/>
</dbReference>
<dbReference type="GO" id="GO:0045893">
    <property type="term" value="P:positive regulation of DNA-templated transcription"/>
    <property type="evidence" value="ECO:0007669"/>
    <property type="project" value="TreeGrafter"/>
</dbReference>
<evidence type="ECO:0000259" key="15">
    <source>
        <dbReference type="PROSITE" id="PS50016"/>
    </source>
</evidence>
<keyword evidence="10" id="KW-0805">Transcription regulation</keyword>
<dbReference type="InterPro" id="IPR001841">
    <property type="entry name" value="Znf_RING"/>
</dbReference>
<evidence type="ECO:0000256" key="3">
    <source>
        <dbReference type="ARBA" id="ARBA00022603"/>
    </source>
</evidence>
<gene>
    <name evidence="19" type="ORF">BJG266_LOCUS15043</name>
    <name evidence="20" type="ORF">QVE165_LOCUS23255</name>
</gene>
<proteinExistence type="predicted"/>
<evidence type="ECO:0000256" key="13">
    <source>
        <dbReference type="PROSITE-ProRule" id="PRU00175"/>
    </source>
</evidence>
<keyword evidence="7 13" id="KW-0863">Zinc-finger</keyword>
<comment type="caution">
    <text evidence="19">The sequence shown here is derived from an EMBL/GenBank/DDBJ whole genome shotgun (WGS) entry which is preliminary data.</text>
</comment>
<dbReference type="GO" id="GO:0008270">
    <property type="term" value="F:zinc ion binding"/>
    <property type="evidence" value="ECO:0007669"/>
    <property type="project" value="UniProtKB-KW"/>
</dbReference>
<evidence type="ECO:0000256" key="6">
    <source>
        <dbReference type="ARBA" id="ARBA00022723"/>
    </source>
</evidence>
<dbReference type="SUPFAM" id="SSF82199">
    <property type="entry name" value="SET domain"/>
    <property type="match status" value="1"/>
</dbReference>
<dbReference type="GO" id="GO:0042800">
    <property type="term" value="F:histone H3K4 methyltransferase activity"/>
    <property type="evidence" value="ECO:0007669"/>
    <property type="project" value="TreeGrafter"/>
</dbReference>
<accession>A0A814FDH8</accession>
<dbReference type="SMART" id="SM00317">
    <property type="entry name" value="SET"/>
    <property type="match status" value="1"/>
</dbReference>
<dbReference type="InterPro" id="IPR013083">
    <property type="entry name" value="Znf_RING/FYVE/PHD"/>
</dbReference>
<evidence type="ECO:0000256" key="10">
    <source>
        <dbReference type="ARBA" id="ARBA00023015"/>
    </source>
</evidence>
<evidence type="ECO:0000256" key="9">
    <source>
        <dbReference type="ARBA" id="ARBA00022853"/>
    </source>
</evidence>
<dbReference type="Proteomes" id="UP000663877">
    <property type="component" value="Unassembled WGS sequence"/>
</dbReference>
<dbReference type="PROSITE" id="PS50280">
    <property type="entry name" value="SET"/>
    <property type="match status" value="1"/>
</dbReference>
<keyword evidence="5" id="KW-0949">S-adenosyl-L-methionine</keyword>
<evidence type="ECO:0000256" key="12">
    <source>
        <dbReference type="ARBA" id="ARBA00023242"/>
    </source>
</evidence>
<name>A0A814FDH8_9BILA</name>
<keyword evidence="3" id="KW-0489">Methyltransferase</keyword>
<reference evidence="19" key="1">
    <citation type="submission" date="2021-02" db="EMBL/GenBank/DDBJ databases">
        <authorList>
            <person name="Nowell W R."/>
        </authorList>
    </citation>
    <scope>NUCLEOTIDE SEQUENCE</scope>
</reference>
<keyword evidence="2" id="KW-0488">Methylation</keyword>
<feature type="compositionally biased region" description="Basic and acidic residues" evidence="14">
    <location>
        <begin position="68"/>
        <end position="81"/>
    </location>
</feature>
<dbReference type="InterPro" id="IPR003889">
    <property type="entry name" value="FYrich_C"/>
</dbReference>
<dbReference type="PROSITE" id="PS51542">
    <property type="entry name" value="FYRN"/>
    <property type="match status" value="1"/>
</dbReference>
<feature type="region of interest" description="Disordered" evidence="14">
    <location>
        <begin position="1"/>
        <end position="20"/>
    </location>
</feature>
<keyword evidence="11" id="KW-0804">Transcription</keyword>
<evidence type="ECO:0000256" key="11">
    <source>
        <dbReference type="ARBA" id="ARBA00023163"/>
    </source>
</evidence>
<dbReference type="Pfam" id="PF13832">
    <property type="entry name" value="zf-HC5HC2H_2"/>
    <property type="match status" value="1"/>
</dbReference>
<feature type="region of interest" description="Disordered" evidence="14">
    <location>
        <begin position="892"/>
        <end position="933"/>
    </location>
</feature>
<sequence length="1437" mass="166120">MNEPETVNSDQECSLLKRSHDLEQDFSPKRMKYDTVPWDELYENTILDNEVELIYPTSDTEEEIDGTSDVKEEIDGTSDVKEEIDDTSDVEDIEIDSNLSTDQSRYTPVILNQTNLQQQKQSLSRYSKNLVKQFKDIYEHSKRKFIQPTQCIDDTINQIKTLRWELRNTFDRNALFKEGYAVLSDESFPFYSLCYTCGSMGSDIIYCNSCCQAYHTACLNESERPLLCPTPESWLCPNCIVCCICSLLKNSQIITCFECKRNFHVKCIKQTKDEQQNSNFHNQQWFCPLCIKCDCGQALISNERNLLSTAKTVTSQQSRMCSDCLNNMKIFRANKNDNIEKCHLCEKFIEQYITKPKPLFSMTLIGKQTSQKINNLLQCIKCKHHFHPICDGYLNEDVTLITYIKDICSNIICSKCDINQKENIKNSLTNYKLQVVKNTIASIISTLQIIISEENHLNNMKVYMSNLQQLHQSRNQSLNLHAFINDLLIIIQRLLDNIDSRRWQAAIDNCLIHHCPWFKSSNLSSSNRILYCSSTNASISHTNVALNRCVKSPSIDHTYSLNNDRLLFESNLYKNTLLTSSDSLLRYINNKFNEKYTFENLHQIDTRLCQLCQTYADHFSSNISRLISIGINQWVHIGCILPAYTKTLNQPPYILHNVREIVKRCQKKYKCDICSKMGASIQCYENDCHTYFHCQCIEIYYSKFNRDILEKLNIINGLLPNLTTLCSKHNKIKIKNELNDTNQYEINNDRNYSKLKSINLSSTIYADLSNSIVEFSLSNIQLCIGSLQIKSFGNYDYLLDNDTNLNIYPNKYHATRLFWSTKNARQKTLYHLYIDVEQTYHNEKSNHQTIEYPLTNKQIQVEQLYDICEKYFNKFKKRVRLEKTISIRSENSKNDMKQISSHSKCQTSKSALKNRSRPRDRFKNESISDVNKPLEEKPETIAVDTKSLRSIFTNDALKSPNLSRFARALVQALQHTDQSLSSIKKSEQQPIFSYYLSNQTGVSSNKSIVEKNNDGLLDQLLKSINQSQPLNASQLSSDIRLPSASAIQTNTTETHIPQIDGSIDDEDDTFLISSSILSSLIEQIIKNEEDLHTNYISSTAKLSFNFSKELIQKYQHWLTSKFGRVKFTIISDDGYKIVSENLDDAWSNVVNLVRECRDDMKLTHLPMTNEELNGHRIFGLTKSIIKIMLNQIYLNSFSIQENTSTIILPLSSNHNISTSSIKKKLNHKKIFPPNSRSNIYQRKNSKRQRFNWLLNPNRKIEYALKSFEIDDALEFARQIILDEPSVSLRLYHLRYFSERVLLVGSSSIHGCGLFTLIDLVEGQMIVEYTGEVIRPCLTDNREHENEKKGFGCYMFTVDSMNVIDATHEGNKARFINHNCQPNCFAKTIISGGVKRIVIYALIDINRGSELTYDYSFPEEDIKIPCHCGTNKCRIYLN</sequence>
<dbReference type="OrthoDB" id="308383at2759"/>
<feature type="compositionally biased region" description="Polar residues" evidence="14">
    <location>
        <begin position="1"/>
        <end position="12"/>
    </location>
</feature>
<dbReference type="Gene3D" id="3.30.160.360">
    <property type="match status" value="1"/>
</dbReference>
<keyword evidence="6" id="KW-0479">Metal-binding</keyword>
<dbReference type="PROSITE" id="PS50868">
    <property type="entry name" value="POST_SET"/>
    <property type="match status" value="1"/>
</dbReference>
<dbReference type="CDD" id="cd15489">
    <property type="entry name" value="PHD_SF"/>
    <property type="match status" value="1"/>
</dbReference>
<evidence type="ECO:0000256" key="14">
    <source>
        <dbReference type="SAM" id="MobiDB-lite"/>
    </source>
</evidence>
<dbReference type="PANTHER" id="PTHR45838:SF4">
    <property type="entry name" value="HISTONE-LYSINE N-METHYLTRANSFERASE TRITHORAX"/>
    <property type="match status" value="1"/>
</dbReference>
<dbReference type="Gene3D" id="3.30.40.10">
    <property type="entry name" value="Zinc/RING finger domain, C3HC4 (zinc finger)"/>
    <property type="match status" value="3"/>
</dbReference>
<evidence type="ECO:0000256" key="4">
    <source>
        <dbReference type="ARBA" id="ARBA00022679"/>
    </source>
</evidence>
<evidence type="ECO:0000313" key="22">
    <source>
        <dbReference type="Proteomes" id="UP000663877"/>
    </source>
</evidence>
<evidence type="ECO:0000313" key="20">
    <source>
        <dbReference type="EMBL" id="CAF1155493.1"/>
    </source>
</evidence>
<organism evidence="19 22">
    <name type="scientific">Adineta steineri</name>
    <dbReference type="NCBI Taxonomy" id="433720"/>
    <lineage>
        <taxon>Eukaryota</taxon>
        <taxon>Metazoa</taxon>
        <taxon>Spiralia</taxon>
        <taxon>Gnathifera</taxon>
        <taxon>Rotifera</taxon>
        <taxon>Eurotatoria</taxon>
        <taxon>Bdelloidea</taxon>
        <taxon>Adinetida</taxon>
        <taxon>Adinetidae</taxon>
        <taxon>Adineta</taxon>
    </lineage>
</organism>
<keyword evidence="12" id="KW-0539">Nucleus</keyword>
<evidence type="ECO:0000256" key="8">
    <source>
        <dbReference type="ARBA" id="ARBA00022833"/>
    </source>
</evidence>
<dbReference type="PROSITE" id="PS50089">
    <property type="entry name" value="ZF_RING_2"/>
    <property type="match status" value="1"/>
</dbReference>
<evidence type="ECO:0000256" key="5">
    <source>
        <dbReference type="ARBA" id="ARBA00022691"/>
    </source>
</evidence>
<evidence type="ECO:0000259" key="17">
    <source>
        <dbReference type="PROSITE" id="PS50280"/>
    </source>
</evidence>
<dbReference type="PANTHER" id="PTHR45838">
    <property type="entry name" value="HISTONE-LYSINE-N-METHYLTRANSFERASE 2 KMT2 FAMILY MEMBER"/>
    <property type="match status" value="1"/>
</dbReference>
<evidence type="ECO:0000313" key="19">
    <source>
        <dbReference type="EMBL" id="CAF0984320.1"/>
    </source>
</evidence>
<dbReference type="InterPro" id="IPR019787">
    <property type="entry name" value="Znf_PHD-finger"/>
</dbReference>
<feature type="domain" description="PHD-type" evidence="15">
    <location>
        <begin position="191"/>
        <end position="242"/>
    </location>
</feature>
<keyword evidence="21" id="KW-1185">Reference proteome</keyword>
<keyword evidence="9" id="KW-0156">Chromatin regulator</keyword>
<evidence type="ECO:0000313" key="21">
    <source>
        <dbReference type="Proteomes" id="UP000663832"/>
    </source>
</evidence>
<evidence type="ECO:0000256" key="7">
    <source>
        <dbReference type="ARBA" id="ARBA00022771"/>
    </source>
</evidence>
<dbReference type="InterPro" id="IPR001214">
    <property type="entry name" value="SET_dom"/>
</dbReference>
<feature type="domain" description="PHD-type" evidence="15">
    <location>
        <begin position="239"/>
        <end position="293"/>
    </location>
</feature>
<evidence type="ECO:0008006" key="23">
    <source>
        <dbReference type="Google" id="ProtNLM"/>
    </source>
</evidence>
<dbReference type="InterPro" id="IPR011011">
    <property type="entry name" value="Znf_FYVE_PHD"/>
</dbReference>
<dbReference type="PROSITE" id="PS50016">
    <property type="entry name" value="ZF_PHD_2"/>
    <property type="match status" value="2"/>
</dbReference>
<dbReference type="GO" id="GO:0032259">
    <property type="term" value="P:methylation"/>
    <property type="evidence" value="ECO:0007669"/>
    <property type="project" value="UniProtKB-KW"/>
</dbReference>
<evidence type="ECO:0000256" key="1">
    <source>
        <dbReference type="ARBA" id="ARBA00004123"/>
    </source>
</evidence>
<evidence type="ECO:0000256" key="2">
    <source>
        <dbReference type="ARBA" id="ARBA00022481"/>
    </source>
</evidence>
<dbReference type="InterPro" id="IPR001965">
    <property type="entry name" value="Znf_PHD"/>
</dbReference>
<feature type="compositionally biased region" description="Basic and acidic residues" evidence="14">
    <location>
        <begin position="917"/>
        <end position="933"/>
    </location>
</feature>
<dbReference type="Pfam" id="PF05965">
    <property type="entry name" value="FYRC"/>
    <property type="match status" value="1"/>
</dbReference>
<feature type="compositionally biased region" description="Polar residues" evidence="14">
    <location>
        <begin position="897"/>
        <end position="911"/>
    </location>
</feature>
<comment type="subcellular location">
    <subcellularLocation>
        <location evidence="1">Nucleus</location>
    </subcellularLocation>
</comment>
<protein>
    <recommendedName>
        <fullName evidence="23">Histone-lysine N-methyltransferase</fullName>
    </recommendedName>
</protein>
<dbReference type="InterPro" id="IPR003616">
    <property type="entry name" value="Post-SET_dom"/>
</dbReference>
<feature type="domain" description="RING-type" evidence="16">
    <location>
        <begin position="242"/>
        <end position="290"/>
    </location>
</feature>
<dbReference type="InterPro" id="IPR046341">
    <property type="entry name" value="SET_dom_sf"/>
</dbReference>
<dbReference type="Pfam" id="PF00856">
    <property type="entry name" value="SET"/>
    <property type="match status" value="1"/>
</dbReference>
<keyword evidence="8" id="KW-0862">Zinc</keyword>
<feature type="domain" description="Post-SET" evidence="18">
    <location>
        <begin position="1421"/>
        <end position="1437"/>
    </location>
</feature>
<feature type="region of interest" description="Disordered" evidence="14">
    <location>
        <begin position="60"/>
        <end position="85"/>
    </location>
</feature>
<dbReference type="EMBL" id="CAJNOI010000065">
    <property type="protein sequence ID" value="CAF0984320.1"/>
    <property type="molecule type" value="Genomic_DNA"/>
</dbReference>
<dbReference type="SUPFAM" id="SSF57903">
    <property type="entry name" value="FYVE/PHD zinc finger"/>
    <property type="match status" value="2"/>
</dbReference>
<dbReference type="Proteomes" id="UP000663832">
    <property type="component" value="Unassembled WGS sequence"/>
</dbReference>
<dbReference type="SMART" id="SM00249">
    <property type="entry name" value="PHD"/>
    <property type="match status" value="4"/>
</dbReference>
<dbReference type="CDD" id="cd15506">
    <property type="entry name" value="PHD1_KMT2A_like"/>
    <property type="match status" value="1"/>
</dbReference>
<dbReference type="GO" id="GO:0035097">
    <property type="term" value="C:histone methyltransferase complex"/>
    <property type="evidence" value="ECO:0007669"/>
    <property type="project" value="TreeGrafter"/>
</dbReference>
<dbReference type="Pfam" id="PF05964">
    <property type="entry name" value="FYRN"/>
    <property type="match status" value="1"/>
</dbReference>